<evidence type="ECO:0000313" key="1">
    <source>
        <dbReference type="EMBL" id="GFC72429.1"/>
    </source>
</evidence>
<feature type="non-terminal residue" evidence="1">
    <location>
        <position position="1"/>
    </location>
</feature>
<sequence>GASFEASFFAYRLGKIDLRRALVEARAEFLLLGSQHPIAQILQIHAAVVEREVGGVAVARGGVLAVAGAHIHGLVQRQKERVRRSSGLAGAGVEHRGHGCLVEAAVGVALVAPEVVRAERVQLALAVVERERAGRGVGNHFNAVDATGRNLVERGAIATPRRPARLAIDEDGDAAGPAQ</sequence>
<accession>A0A699QQ16</accession>
<reference evidence="1" key="1">
    <citation type="journal article" date="2019" name="Sci. Rep.">
        <title>Draft genome of Tanacetum cinerariifolium, the natural source of mosquito coil.</title>
        <authorList>
            <person name="Yamashiro T."/>
            <person name="Shiraishi A."/>
            <person name="Satake H."/>
            <person name="Nakayama K."/>
        </authorList>
    </citation>
    <scope>NUCLEOTIDE SEQUENCE</scope>
</reference>
<protein>
    <submittedName>
        <fullName evidence="1">Uncharacterized protein</fullName>
    </submittedName>
</protein>
<dbReference type="EMBL" id="BKCJ011037798">
    <property type="protein sequence ID" value="GFC72429.1"/>
    <property type="molecule type" value="Genomic_DNA"/>
</dbReference>
<dbReference type="AlphaFoldDB" id="A0A699QQ16"/>
<feature type="non-terminal residue" evidence="1">
    <location>
        <position position="179"/>
    </location>
</feature>
<proteinExistence type="predicted"/>
<comment type="caution">
    <text evidence="1">The sequence shown here is derived from an EMBL/GenBank/DDBJ whole genome shotgun (WGS) entry which is preliminary data.</text>
</comment>
<gene>
    <name evidence="1" type="ORF">Tci_844399</name>
</gene>
<organism evidence="1">
    <name type="scientific">Tanacetum cinerariifolium</name>
    <name type="common">Dalmatian daisy</name>
    <name type="synonym">Chrysanthemum cinerariifolium</name>
    <dbReference type="NCBI Taxonomy" id="118510"/>
    <lineage>
        <taxon>Eukaryota</taxon>
        <taxon>Viridiplantae</taxon>
        <taxon>Streptophyta</taxon>
        <taxon>Embryophyta</taxon>
        <taxon>Tracheophyta</taxon>
        <taxon>Spermatophyta</taxon>
        <taxon>Magnoliopsida</taxon>
        <taxon>eudicotyledons</taxon>
        <taxon>Gunneridae</taxon>
        <taxon>Pentapetalae</taxon>
        <taxon>asterids</taxon>
        <taxon>campanulids</taxon>
        <taxon>Asterales</taxon>
        <taxon>Asteraceae</taxon>
        <taxon>Asteroideae</taxon>
        <taxon>Anthemideae</taxon>
        <taxon>Anthemidinae</taxon>
        <taxon>Tanacetum</taxon>
    </lineage>
</organism>
<name>A0A699QQ16_TANCI</name>